<proteinExistence type="predicted"/>
<dbReference type="Proteomes" id="UP000189703">
    <property type="component" value="Unplaced"/>
</dbReference>
<gene>
    <name evidence="2" type="primary">LOC104608830</name>
</gene>
<sequence>MTEKRKRMMDEAMENPISLFKASAPSTVRKDLPNPFNAILFSWQKEFKWNWSTLLGDHSTDEWLSEIIGDKEGTTQSDTKVLMREVPRIMQEIKENEKCYRPEVISIGPYHHGGGEKEKHKIRIACKLASEDKIKMTNLYVEVEKRAQDAKRDYLDTSENFRENEFARMMFLDGCFIVYFIYCVAKDRLEDMEMKNDDIFFAAKDLFLMENQLPFWVLEELASLAYPDEDWMKMVRKFVNATNSLVAEDVKFDSSNPQNSESSQSKRTKPHHLLDLLRTKLLEESNETDGPRKGRSDWLPPNPFTLCSFRDSSLPLTTKDQTLQRYQQQTSCAWLSNMFGSRLSKCCCCCRPNWREQFVWHKFRSVKELKAVGIKFKMSKSSSLKSVRFRLGFIYGYVYLPALVVDRSTKARFLNLIAYERCLAGGSEEKLGTVLKTEPELELLCPPVPGRNCPTVPDNDVSKTLKLGITSYICFLDSLIDDADDVKELRSDGVLFNYLASDKEVADLINELVKGLVDSDQFDQVKLEIQDYCKRKIRPWVAEVLIKHFKTPWTILALLAPIYYVAFSVSLDFYKFRHWSNFVFSIPTI</sequence>
<dbReference type="GeneID" id="104608830"/>
<dbReference type="AlphaFoldDB" id="A0A1U8AY68"/>
<dbReference type="eggNOG" id="ENOG502QTFS">
    <property type="taxonomic scope" value="Eukaryota"/>
</dbReference>
<protein>
    <submittedName>
        <fullName evidence="2">UPF0481 protein At3g47200-like</fullName>
    </submittedName>
</protein>
<name>A0A1U8AY68_NELNU</name>
<organism evidence="1 2">
    <name type="scientific">Nelumbo nucifera</name>
    <name type="common">Sacred lotus</name>
    <dbReference type="NCBI Taxonomy" id="4432"/>
    <lineage>
        <taxon>Eukaryota</taxon>
        <taxon>Viridiplantae</taxon>
        <taxon>Streptophyta</taxon>
        <taxon>Embryophyta</taxon>
        <taxon>Tracheophyta</taxon>
        <taxon>Spermatophyta</taxon>
        <taxon>Magnoliopsida</taxon>
        <taxon>Proteales</taxon>
        <taxon>Nelumbonaceae</taxon>
        <taxon>Nelumbo</taxon>
    </lineage>
</organism>
<dbReference type="RefSeq" id="XP_010273224.1">
    <property type="nucleotide sequence ID" value="XM_010274922.1"/>
</dbReference>
<keyword evidence="1" id="KW-1185">Reference proteome</keyword>
<dbReference type="OrthoDB" id="1849062at2759"/>
<accession>A0A1U8AY68</accession>
<evidence type="ECO:0000313" key="1">
    <source>
        <dbReference type="Proteomes" id="UP000189703"/>
    </source>
</evidence>
<dbReference type="Pfam" id="PF03140">
    <property type="entry name" value="DUF247"/>
    <property type="match status" value="1"/>
</dbReference>
<dbReference type="PANTHER" id="PTHR31549">
    <property type="entry name" value="PROTEIN, PUTATIVE (DUF247)-RELATED-RELATED"/>
    <property type="match status" value="1"/>
</dbReference>
<evidence type="ECO:0000313" key="2">
    <source>
        <dbReference type="RefSeq" id="XP_010273224.1"/>
    </source>
</evidence>
<dbReference type="InterPro" id="IPR004158">
    <property type="entry name" value="DUF247_pln"/>
</dbReference>
<reference evidence="2" key="1">
    <citation type="submission" date="2025-08" db="UniProtKB">
        <authorList>
            <consortium name="RefSeq"/>
        </authorList>
    </citation>
    <scope>IDENTIFICATION</scope>
</reference>
<dbReference type="PANTHER" id="PTHR31549:SF149">
    <property type="entry name" value="ISOPRENOID SYNTHASE DOMAIN-CONTAINING PROTEIN"/>
    <property type="match status" value="1"/>
</dbReference>
<dbReference type="KEGG" id="nnu:104608830"/>
<dbReference type="OMA" id="CHGILYL"/>